<proteinExistence type="predicted"/>
<name>A0A232F0G2_9HYME</name>
<evidence type="ECO:0000313" key="2">
    <source>
        <dbReference type="Proteomes" id="UP000215335"/>
    </source>
</evidence>
<keyword evidence="2" id="KW-1185">Reference proteome</keyword>
<sequence>MYSRLSLLVAALNVSENIRRGASRRTCKYDDRRGETFPSASAAMLHILELMLINNSATLSRTSFVIRDIICSLRDIRLWYKVEYGISVMYIGMRVYSYDLRQLARFKLNVFAVAL</sequence>
<reference evidence="1 2" key="1">
    <citation type="journal article" date="2017" name="Curr. Biol.">
        <title>The Evolution of Venom by Co-option of Single-Copy Genes.</title>
        <authorList>
            <person name="Martinson E.O."/>
            <person name="Mrinalini"/>
            <person name="Kelkar Y.D."/>
            <person name="Chang C.H."/>
            <person name="Werren J.H."/>
        </authorList>
    </citation>
    <scope>NUCLEOTIDE SEQUENCE [LARGE SCALE GENOMIC DNA]</scope>
    <source>
        <strain evidence="1 2">Alberta</strain>
        <tissue evidence="1">Whole body</tissue>
    </source>
</reference>
<gene>
    <name evidence="1" type="ORF">TSAR_011295</name>
</gene>
<organism evidence="1 2">
    <name type="scientific">Trichomalopsis sarcophagae</name>
    <dbReference type="NCBI Taxonomy" id="543379"/>
    <lineage>
        <taxon>Eukaryota</taxon>
        <taxon>Metazoa</taxon>
        <taxon>Ecdysozoa</taxon>
        <taxon>Arthropoda</taxon>
        <taxon>Hexapoda</taxon>
        <taxon>Insecta</taxon>
        <taxon>Pterygota</taxon>
        <taxon>Neoptera</taxon>
        <taxon>Endopterygota</taxon>
        <taxon>Hymenoptera</taxon>
        <taxon>Apocrita</taxon>
        <taxon>Proctotrupomorpha</taxon>
        <taxon>Chalcidoidea</taxon>
        <taxon>Pteromalidae</taxon>
        <taxon>Pteromalinae</taxon>
        <taxon>Trichomalopsis</taxon>
    </lineage>
</organism>
<dbReference type="AlphaFoldDB" id="A0A232F0G2"/>
<accession>A0A232F0G2</accession>
<comment type="caution">
    <text evidence="1">The sequence shown here is derived from an EMBL/GenBank/DDBJ whole genome shotgun (WGS) entry which is preliminary data.</text>
</comment>
<dbReference type="Proteomes" id="UP000215335">
    <property type="component" value="Unassembled WGS sequence"/>
</dbReference>
<evidence type="ECO:0000313" key="1">
    <source>
        <dbReference type="EMBL" id="OXU24030.1"/>
    </source>
</evidence>
<dbReference type="EMBL" id="NNAY01001422">
    <property type="protein sequence ID" value="OXU24030.1"/>
    <property type="molecule type" value="Genomic_DNA"/>
</dbReference>
<protein>
    <submittedName>
        <fullName evidence="1">Uncharacterized protein</fullName>
    </submittedName>
</protein>